<dbReference type="GO" id="GO:0004300">
    <property type="term" value="F:enoyl-CoA hydratase activity"/>
    <property type="evidence" value="ECO:0007669"/>
    <property type="project" value="TreeGrafter"/>
</dbReference>
<proteinExistence type="predicted"/>
<dbReference type="KEGG" id="spph:KFK14_10820"/>
<dbReference type="AlphaFoldDB" id="A0A975KCD8"/>
<dbReference type="Proteomes" id="UP000681425">
    <property type="component" value="Chromosome"/>
</dbReference>
<organism evidence="3 4">
    <name type="scientific">Sphingobium phenoxybenzoativorans</name>
    <dbReference type="NCBI Taxonomy" id="1592790"/>
    <lineage>
        <taxon>Bacteria</taxon>
        <taxon>Pseudomonadati</taxon>
        <taxon>Pseudomonadota</taxon>
        <taxon>Alphaproteobacteria</taxon>
        <taxon>Sphingomonadales</taxon>
        <taxon>Sphingomonadaceae</taxon>
        <taxon>Sphingobium</taxon>
    </lineage>
</organism>
<dbReference type="EMBL" id="CP073910">
    <property type="protein sequence ID" value="QUT08223.1"/>
    <property type="molecule type" value="Genomic_DNA"/>
</dbReference>
<sequence length="275" mass="29788">MNFEIPDVEQDLTQRDTILYALSVGLGQNPTDADELRFVTEHGPLQALPSIATVLGYPGAWLLDPETGVDAAKRVHGEQGIIIHKPLPVEGKIVGRTRVAAIVDKGEGRGALLYVDKELRDFATGELLASAPSTIFLRGDGGFGGPSGPVKPAHRLPERAPDTYLKLETRPEQALLYRLNGDYNPLHSDPAAAIAAGFDRPILHGLCTFGIVCHALVKVLGNSQPERLREMELRFSAPVLPGETISVEMWNDGSFQARVVERDAIVVSNGRSVFN</sequence>
<name>A0A975KCD8_9SPHN</name>
<dbReference type="InterPro" id="IPR029069">
    <property type="entry name" value="HotDog_dom_sf"/>
</dbReference>
<dbReference type="Pfam" id="PF01575">
    <property type="entry name" value="MaoC_dehydratas"/>
    <property type="match status" value="1"/>
</dbReference>
<dbReference type="Pfam" id="PF22622">
    <property type="entry name" value="MFE-2_hydrat-2_N"/>
    <property type="match status" value="1"/>
</dbReference>
<reference evidence="3" key="1">
    <citation type="submission" date="2021-04" db="EMBL/GenBank/DDBJ databases">
        <title>Isolation of p-tert-butylphenol degrading bacteria Sphingobium phenoxybenzoativorans Tas13 from active sludge.</title>
        <authorList>
            <person name="Li Y."/>
        </authorList>
    </citation>
    <scope>NUCLEOTIDE SEQUENCE</scope>
    <source>
        <strain evidence="3">Tas13</strain>
    </source>
</reference>
<dbReference type="InterPro" id="IPR002539">
    <property type="entry name" value="MaoC-like_dom"/>
</dbReference>
<dbReference type="Gene3D" id="3.10.129.10">
    <property type="entry name" value="Hotdog Thioesterase"/>
    <property type="match status" value="1"/>
</dbReference>
<dbReference type="CDD" id="cd03448">
    <property type="entry name" value="HDE_HSD"/>
    <property type="match status" value="1"/>
</dbReference>
<protein>
    <submittedName>
        <fullName evidence="3">MaoC family dehydratase N-terminal domain-containing protein</fullName>
    </submittedName>
</protein>
<dbReference type="GO" id="GO:0006635">
    <property type="term" value="P:fatty acid beta-oxidation"/>
    <property type="evidence" value="ECO:0007669"/>
    <property type="project" value="TreeGrafter"/>
</dbReference>
<dbReference type="SUPFAM" id="SSF54637">
    <property type="entry name" value="Thioesterase/thiol ester dehydrase-isomerase"/>
    <property type="match status" value="2"/>
</dbReference>
<dbReference type="PANTHER" id="PTHR13078:SF56">
    <property type="entry name" value="PEROXISOMAL MULTIFUNCTIONAL ENZYME TYPE 2"/>
    <property type="match status" value="1"/>
</dbReference>
<dbReference type="PANTHER" id="PTHR13078">
    <property type="entry name" value="PEROXISOMAL MULTIFUNCTIONAL ENZYME TYPE 2-RELATED"/>
    <property type="match status" value="1"/>
</dbReference>
<evidence type="ECO:0000313" key="4">
    <source>
        <dbReference type="Proteomes" id="UP000681425"/>
    </source>
</evidence>
<keyword evidence="4" id="KW-1185">Reference proteome</keyword>
<accession>A0A975KCD8</accession>
<feature type="domain" description="Peroxisomal multifunctional enzyme type 2-like N-terminal" evidence="2">
    <location>
        <begin position="12"/>
        <end position="139"/>
    </location>
</feature>
<gene>
    <name evidence="3" type="ORF">KFK14_10820</name>
</gene>
<dbReference type="GO" id="GO:0003857">
    <property type="term" value="F:(3S)-3-hydroxyacyl-CoA dehydrogenase (NAD+) activity"/>
    <property type="evidence" value="ECO:0007669"/>
    <property type="project" value="TreeGrafter"/>
</dbReference>
<evidence type="ECO:0000313" key="3">
    <source>
        <dbReference type="EMBL" id="QUT08223.1"/>
    </source>
</evidence>
<evidence type="ECO:0000259" key="1">
    <source>
        <dbReference type="Pfam" id="PF01575"/>
    </source>
</evidence>
<dbReference type="InterPro" id="IPR054357">
    <property type="entry name" value="MFE-2_N"/>
</dbReference>
<feature type="domain" description="MaoC-like" evidence="1">
    <location>
        <begin position="156"/>
        <end position="254"/>
    </location>
</feature>
<evidence type="ECO:0000259" key="2">
    <source>
        <dbReference type="Pfam" id="PF22622"/>
    </source>
</evidence>
<dbReference type="GO" id="GO:0044594">
    <property type="term" value="F:17-beta-hydroxysteroid dehydrogenase (NAD+) activity"/>
    <property type="evidence" value="ECO:0007669"/>
    <property type="project" value="TreeGrafter"/>
</dbReference>